<dbReference type="InterPro" id="IPR045063">
    <property type="entry name" value="Dynamin_N"/>
</dbReference>
<evidence type="ECO:0000259" key="2">
    <source>
        <dbReference type="Pfam" id="PF00350"/>
    </source>
</evidence>
<protein>
    <submittedName>
        <fullName evidence="3">Dynamin family protein</fullName>
    </submittedName>
</protein>
<evidence type="ECO:0000313" key="3">
    <source>
        <dbReference type="EMBL" id="MBC2606693.1"/>
    </source>
</evidence>
<keyword evidence="1" id="KW-0175">Coiled coil</keyword>
<dbReference type="InterPro" id="IPR027417">
    <property type="entry name" value="P-loop_NTPase"/>
</dbReference>
<dbReference type="AlphaFoldDB" id="A0A7X1E906"/>
<dbReference type="EMBL" id="JACHVC010000012">
    <property type="protein sequence ID" value="MBC2606693.1"/>
    <property type="molecule type" value="Genomic_DNA"/>
</dbReference>
<organism evidence="3 4">
    <name type="scientific">Pelagicoccus albus</name>
    <dbReference type="NCBI Taxonomy" id="415222"/>
    <lineage>
        <taxon>Bacteria</taxon>
        <taxon>Pseudomonadati</taxon>
        <taxon>Verrucomicrobiota</taxon>
        <taxon>Opitutia</taxon>
        <taxon>Puniceicoccales</taxon>
        <taxon>Pelagicoccaceae</taxon>
        <taxon>Pelagicoccus</taxon>
    </lineage>
</organism>
<sequence>MRTEIRTFCEEYAQQLDPFEQGLQSALKKLPENTDDPLLKQWRMRLQEVAHRAETLSGKIAQQQAFLLIFGPLKSGKSTLMNAISGAYVSEVSSLPAYPALVHVKHGERRAFQATDYAGKKTDFPDSSAMSKAIHKSHQELADKILEVERDGEVFEPHSHFPSAIRRMEVVTPAESLAESGSVLVDTPGLYTRMRFGYDVMTRDFRDNAACAIFVVKSDNLFFEKVFEEFNELLGHFSRIFLVVNIDSSKQDLQPNGELKPSLESRDPKAVTDAFQSLAMSAPLREAYDRGNLNVYTIDLLKAASARLKAASGESEESAAASDENFDRFLGDLTDYLNSSDYLREFMHDSVRVGENLQGEVSNVASVEAPQHLRSEAEKWESLLKETSTRLAALEQLQKIDWRAAFEDIHTEKDRLLASFSERNGDELSQKLSESIDEWMATDDSLRALRDDHLNKHIESETAGDTEKILQHLKERMETRNLGAHFSNEEAKAFEEAGIRMDQIAPDLLEKLVGEEAPAPPRIPMDPEHMPIKRGFWDVVLFRSKDSVRRKLFGPNGTEFVASAKKAKYIGEQQQEELRQRLKDFPEAELPEIQSNYVTELLESYVQQLSSALEERCQSMEVEARETKERCEQELRANLEAQRIFEALAKTNSSFASGMTELRQRYGAQDESLEAGGEQEGQAVPVSEAEVMAAAAAQTIAGEPEDEDRPA</sequence>
<proteinExistence type="predicted"/>
<name>A0A7X1E906_9BACT</name>
<keyword evidence="4" id="KW-1185">Reference proteome</keyword>
<dbReference type="RefSeq" id="WP_185660560.1">
    <property type="nucleotide sequence ID" value="NZ_CAWPOO010000012.1"/>
</dbReference>
<evidence type="ECO:0000256" key="1">
    <source>
        <dbReference type="SAM" id="Coils"/>
    </source>
</evidence>
<dbReference type="CDD" id="cd00882">
    <property type="entry name" value="Ras_like_GTPase"/>
    <property type="match status" value="1"/>
</dbReference>
<dbReference type="Proteomes" id="UP000526501">
    <property type="component" value="Unassembled WGS sequence"/>
</dbReference>
<accession>A0A7X1E906</accession>
<dbReference type="Pfam" id="PF00350">
    <property type="entry name" value="Dynamin_N"/>
    <property type="match status" value="1"/>
</dbReference>
<feature type="coiled-coil region" evidence="1">
    <location>
        <begin position="610"/>
        <end position="637"/>
    </location>
</feature>
<dbReference type="Gene3D" id="3.40.50.300">
    <property type="entry name" value="P-loop containing nucleotide triphosphate hydrolases"/>
    <property type="match status" value="1"/>
</dbReference>
<evidence type="ECO:0000313" key="4">
    <source>
        <dbReference type="Proteomes" id="UP000526501"/>
    </source>
</evidence>
<comment type="caution">
    <text evidence="3">The sequence shown here is derived from an EMBL/GenBank/DDBJ whole genome shotgun (WGS) entry which is preliminary data.</text>
</comment>
<dbReference type="SUPFAM" id="SSF52540">
    <property type="entry name" value="P-loop containing nucleoside triphosphate hydrolases"/>
    <property type="match status" value="1"/>
</dbReference>
<gene>
    <name evidence="3" type="ORF">H5P27_11625</name>
</gene>
<feature type="domain" description="Dynamin N-terminal" evidence="2">
    <location>
        <begin position="68"/>
        <end position="244"/>
    </location>
</feature>
<reference evidence="3 4" key="1">
    <citation type="submission" date="2020-07" db="EMBL/GenBank/DDBJ databases">
        <authorList>
            <person name="Feng X."/>
        </authorList>
    </citation>
    <scope>NUCLEOTIDE SEQUENCE [LARGE SCALE GENOMIC DNA]</scope>
    <source>
        <strain evidence="3 4">JCM23202</strain>
    </source>
</reference>